<evidence type="ECO:0000313" key="11">
    <source>
        <dbReference type="Proteomes" id="UP000003598"/>
    </source>
</evidence>
<organism evidence="10 11">
    <name type="scientific">Paraprevotella clara YIT 11840</name>
    <dbReference type="NCBI Taxonomy" id="762968"/>
    <lineage>
        <taxon>Bacteria</taxon>
        <taxon>Pseudomonadati</taxon>
        <taxon>Bacteroidota</taxon>
        <taxon>Bacteroidia</taxon>
        <taxon>Bacteroidales</taxon>
        <taxon>Prevotellaceae</taxon>
        <taxon>Paraprevotella</taxon>
    </lineage>
</organism>
<keyword evidence="5" id="KW-0812">Transmembrane</keyword>
<dbReference type="HOGENOM" id="CLU_012817_12_1_10"/>
<name>G5SP56_9BACT</name>
<comment type="subcellular location">
    <subcellularLocation>
        <location evidence="1">Cell outer membrane</location>
    </subcellularLocation>
</comment>
<dbReference type="InterPro" id="IPR051906">
    <property type="entry name" value="TolC-like"/>
</dbReference>
<feature type="signal peptide" evidence="9">
    <location>
        <begin position="1"/>
        <end position="19"/>
    </location>
</feature>
<dbReference type="RefSeq" id="WP_008618493.1">
    <property type="nucleotide sequence ID" value="NZ_JH376592.1"/>
</dbReference>
<dbReference type="PATRIC" id="fig|762968.3.peg.939"/>
<dbReference type="GO" id="GO:0015562">
    <property type="term" value="F:efflux transmembrane transporter activity"/>
    <property type="evidence" value="ECO:0007669"/>
    <property type="project" value="InterPro"/>
</dbReference>
<dbReference type="GO" id="GO:1990281">
    <property type="term" value="C:efflux pump complex"/>
    <property type="evidence" value="ECO:0007669"/>
    <property type="project" value="TreeGrafter"/>
</dbReference>
<dbReference type="PANTHER" id="PTHR30026:SF20">
    <property type="entry name" value="OUTER MEMBRANE PROTEIN TOLC"/>
    <property type="match status" value="1"/>
</dbReference>
<dbReference type="eggNOG" id="COG1538">
    <property type="taxonomic scope" value="Bacteria"/>
</dbReference>
<dbReference type="PANTHER" id="PTHR30026">
    <property type="entry name" value="OUTER MEMBRANE PROTEIN TOLC"/>
    <property type="match status" value="1"/>
</dbReference>
<evidence type="ECO:0000256" key="1">
    <source>
        <dbReference type="ARBA" id="ARBA00004442"/>
    </source>
</evidence>
<dbReference type="STRING" id="762968.HMPREF9441_01051"/>
<evidence type="ECO:0000256" key="6">
    <source>
        <dbReference type="ARBA" id="ARBA00023136"/>
    </source>
</evidence>
<protein>
    <submittedName>
        <fullName evidence="10">Outer membrane efflux protein</fullName>
    </submittedName>
</protein>
<gene>
    <name evidence="10" type="ORF">HMPREF9441_01051</name>
</gene>
<dbReference type="AlphaFoldDB" id="G5SP56"/>
<dbReference type="Gene3D" id="1.20.1600.10">
    <property type="entry name" value="Outer membrane efflux proteins (OEP)"/>
    <property type="match status" value="1"/>
</dbReference>
<dbReference type="GO" id="GO:0009279">
    <property type="term" value="C:cell outer membrane"/>
    <property type="evidence" value="ECO:0007669"/>
    <property type="project" value="UniProtKB-SubCell"/>
</dbReference>
<evidence type="ECO:0000256" key="9">
    <source>
        <dbReference type="SAM" id="SignalP"/>
    </source>
</evidence>
<proteinExistence type="inferred from homology"/>
<evidence type="ECO:0000256" key="7">
    <source>
        <dbReference type="ARBA" id="ARBA00023237"/>
    </source>
</evidence>
<evidence type="ECO:0000256" key="3">
    <source>
        <dbReference type="ARBA" id="ARBA00022448"/>
    </source>
</evidence>
<dbReference type="Pfam" id="PF02321">
    <property type="entry name" value="OEP"/>
    <property type="match status" value="2"/>
</dbReference>
<keyword evidence="7" id="KW-0998">Cell outer membrane</keyword>
<feature type="coiled-coil region" evidence="8">
    <location>
        <begin position="409"/>
        <end position="461"/>
    </location>
</feature>
<keyword evidence="3" id="KW-0813">Transport</keyword>
<dbReference type="OrthoDB" id="9807719at2"/>
<keyword evidence="9" id="KW-0732">Signal</keyword>
<evidence type="ECO:0000256" key="8">
    <source>
        <dbReference type="SAM" id="Coils"/>
    </source>
</evidence>
<evidence type="ECO:0000256" key="4">
    <source>
        <dbReference type="ARBA" id="ARBA00022452"/>
    </source>
</evidence>
<reference evidence="10 11" key="1">
    <citation type="submission" date="2011-03" db="EMBL/GenBank/DDBJ databases">
        <authorList>
            <person name="Weinstock G."/>
            <person name="Sodergren E."/>
            <person name="Clifton S."/>
            <person name="Fulton L."/>
            <person name="Fulton B."/>
            <person name="Courtney L."/>
            <person name="Fronick C."/>
            <person name="Harrison M."/>
            <person name="Strong C."/>
            <person name="Farmer C."/>
            <person name="Delahaunty K."/>
            <person name="Markovic C."/>
            <person name="Hall O."/>
            <person name="Minx P."/>
            <person name="Tomlinson C."/>
            <person name="Mitreva M."/>
            <person name="Hou S."/>
            <person name="Chen J."/>
            <person name="Wollam A."/>
            <person name="Pepin K.H."/>
            <person name="Johnson M."/>
            <person name="Bhonagiri V."/>
            <person name="Zhang X."/>
            <person name="Suruliraj S."/>
            <person name="Warren W."/>
            <person name="Chinwalla A."/>
            <person name="Mardis E.R."/>
            <person name="Wilson R.K."/>
        </authorList>
    </citation>
    <scope>NUCLEOTIDE SEQUENCE [LARGE SCALE GENOMIC DNA]</scope>
    <source>
        <strain evidence="10 11">YIT 11840</strain>
    </source>
</reference>
<dbReference type="InterPro" id="IPR003423">
    <property type="entry name" value="OMP_efflux"/>
</dbReference>
<sequence>MKRLFGFLILAAFFSMLHAQRVLSLDSCRNMAIANNKSLLIAKERMRKAHYDRKAAFTNFLPDFSATGTYMYFSDEISLLNDGQKSALNHMGTSLQQGLTQAATPIIQHIAQTNPQLAASLQQAIQSGKLDGMSTALNQLGNELTDALRTDTRNMWAGAVTLMQPLYMGGKIRAYHRITKFSEALARTQHDAQLQDLILNTDDAYWTVVSLSYKKKMAESFLDLVNRLDGDVEKMIREGVATKADGLTVKVKVNEAEMLLTKVDNGLALSKMVLCQLCGMDLDTKFTLTDENRELASAETSSLASAERERFMQSRTDLQVLETVPDDAVQRAWTNRPELKSLDWAHKIYEDKVRVVRSEMLPSLALTGGYLVSNPSLLNGFENKFRGMWNVGIMLSVPIFHWNEGIYKVKAAKSEVNIARLQQTEAQEKIELQVNQSLFKNTEAQKRLALSEKNMEKAEENLRYADKGFKEGVVPVTNVMEAQTAWLSAQSDRIDAQIDLKLAQTYLQKAMGTLGPGL</sequence>
<dbReference type="Proteomes" id="UP000003598">
    <property type="component" value="Unassembled WGS sequence"/>
</dbReference>
<keyword evidence="6" id="KW-0472">Membrane</keyword>
<dbReference type="EMBL" id="AFFY01000016">
    <property type="protein sequence ID" value="EHH01003.1"/>
    <property type="molecule type" value="Genomic_DNA"/>
</dbReference>
<dbReference type="GeneID" id="93556689"/>
<keyword evidence="4" id="KW-1134">Transmembrane beta strand</keyword>
<evidence type="ECO:0000256" key="5">
    <source>
        <dbReference type="ARBA" id="ARBA00022692"/>
    </source>
</evidence>
<comment type="similarity">
    <text evidence="2">Belongs to the outer membrane factor (OMF) (TC 1.B.17) family.</text>
</comment>
<dbReference type="GO" id="GO:0015288">
    <property type="term" value="F:porin activity"/>
    <property type="evidence" value="ECO:0007669"/>
    <property type="project" value="TreeGrafter"/>
</dbReference>
<feature type="chain" id="PRO_5003484298" evidence="9">
    <location>
        <begin position="20"/>
        <end position="518"/>
    </location>
</feature>
<evidence type="ECO:0000313" key="10">
    <source>
        <dbReference type="EMBL" id="EHH01003.1"/>
    </source>
</evidence>
<keyword evidence="8" id="KW-0175">Coiled coil</keyword>
<dbReference type="SUPFAM" id="SSF56954">
    <property type="entry name" value="Outer membrane efflux proteins (OEP)"/>
    <property type="match status" value="1"/>
</dbReference>
<keyword evidence="11" id="KW-1185">Reference proteome</keyword>
<accession>G5SP56</accession>
<comment type="caution">
    <text evidence="10">The sequence shown here is derived from an EMBL/GenBank/DDBJ whole genome shotgun (WGS) entry which is preliminary data.</text>
</comment>
<evidence type="ECO:0000256" key="2">
    <source>
        <dbReference type="ARBA" id="ARBA00007613"/>
    </source>
</evidence>